<dbReference type="AlphaFoldDB" id="A0AAP5EYE9"/>
<accession>A0AAP5EYE9</accession>
<dbReference type="Proteomes" id="UP001242288">
    <property type="component" value="Unassembled WGS sequence"/>
</dbReference>
<evidence type="ECO:0000313" key="2">
    <source>
        <dbReference type="EMBL" id="MDQ6411905.1"/>
    </source>
</evidence>
<feature type="non-terminal residue" evidence="2">
    <location>
        <position position="1"/>
    </location>
</feature>
<dbReference type="RefSeq" id="WP_266260857.1">
    <property type="nucleotide sequence ID" value="NZ_JAMXWF010000036.1"/>
</dbReference>
<evidence type="ECO:0000313" key="3">
    <source>
        <dbReference type="Proteomes" id="UP001209412"/>
    </source>
</evidence>
<name>A0AAP5EYE9_9BURK</name>
<proteinExistence type="predicted"/>
<reference evidence="2" key="1">
    <citation type="submission" date="2022-06" db="EMBL/GenBank/DDBJ databases">
        <title>PHB producers.</title>
        <authorList>
            <person name="Besaury L."/>
        </authorList>
    </citation>
    <scope>NUCLEOTIDE SEQUENCE</scope>
    <source>
        <strain evidence="2 3">SEWS6</strain>
    </source>
</reference>
<organism evidence="2 4">
    <name type="scientific">Paraburkholderia madseniana</name>
    <dbReference type="NCBI Taxonomy" id="2599607"/>
    <lineage>
        <taxon>Bacteria</taxon>
        <taxon>Pseudomonadati</taxon>
        <taxon>Pseudomonadota</taxon>
        <taxon>Betaproteobacteria</taxon>
        <taxon>Burkholderiales</taxon>
        <taxon>Burkholderiaceae</taxon>
        <taxon>Paraburkholderia</taxon>
    </lineage>
</organism>
<evidence type="ECO:0000313" key="1">
    <source>
        <dbReference type="EMBL" id="MCX4150088.1"/>
    </source>
</evidence>
<comment type="caution">
    <text evidence="2">The sequence shown here is derived from an EMBL/GenBank/DDBJ whole genome shotgun (WGS) entry which is preliminary data.</text>
</comment>
<sequence>HSTSTAPSLLPEGELNSPGGVVELPCRMDSGEPSLPSFAIEPDSQVTITVHRRANPLRKAHCFHGYVRNNDRKMKAFDASAITMELRLGLTQTEHGQGRHTSFVACINQDYDVVVFHLGQRLVHVILHFLRIVDQDSKHPLAVTVFNIARRVCLKHKHRAQVDEKPLPVQEGNDASFVNSTNPFAFDHDVLSVLY</sequence>
<dbReference type="EMBL" id="JAMXWF010000036">
    <property type="protein sequence ID" value="MDQ6411905.1"/>
    <property type="molecule type" value="Genomic_DNA"/>
</dbReference>
<evidence type="ECO:0000313" key="4">
    <source>
        <dbReference type="Proteomes" id="UP001242288"/>
    </source>
</evidence>
<gene>
    <name evidence="2" type="ORF">NIE36_32695</name>
    <name evidence="1" type="ORF">OSB80_32760</name>
</gene>
<dbReference type="Proteomes" id="UP001209412">
    <property type="component" value="Unassembled WGS sequence"/>
</dbReference>
<dbReference type="EMBL" id="JAPKHW010000036">
    <property type="protein sequence ID" value="MCX4150088.1"/>
    <property type="molecule type" value="Genomic_DNA"/>
</dbReference>
<protein>
    <submittedName>
        <fullName evidence="2">Uncharacterized protein</fullName>
    </submittedName>
</protein>
<keyword evidence="3" id="KW-1185">Reference proteome</keyword>